<organism evidence="11 12">
    <name type="scientific">Intestinicryptomonas porci</name>
    <dbReference type="NCBI Taxonomy" id="2926320"/>
    <lineage>
        <taxon>Bacteria</taxon>
        <taxon>Pseudomonadati</taxon>
        <taxon>Verrucomicrobiota</taxon>
        <taxon>Opitutia</taxon>
        <taxon>Opitutales</taxon>
        <taxon>Intestinicryptomonaceae</taxon>
        <taxon>Intestinicryptomonas</taxon>
    </lineage>
</organism>
<evidence type="ECO:0000256" key="7">
    <source>
        <dbReference type="ARBA" id="ARBA00022842"/>
    </source>
</evidence>
<evidence type="ECO:0000256" key="1">
    <source>
        <dbReference type="ARBA" id="ARBA00022679"/>
    </source>
</evidence>
<sequence length="455" mass="51318">MKIFADEKSKRACEFLAREACAAGGRAYCVGGCVRDALLGVEPKDVDVEIYGLEAEKIERILSKKFRFEIVGKSFGVWILKGLDIDVSMPRTERKTGIGHKAFEIVGDPFLTPKEACARRDFTINAILYDILSGDIIDEFSGMGDLKNKILRHTSERFSEDPLRVLRAMQFAARFNLDVAPETVELCSKIEMENLPEERIFEEWKKLILKGVEISRGLFFLRDCGWVKYFRELADMVDCPQDPRWHPEGDVYVHTAHCMDSFAKKRVGDDREDLIVGLAVLCHDMGKPKCTTIGDDGAIHSYGHDIIGGKVARKFLEHLTREKSIVEEVVPLVERHMAVLDLWRSNAGDGAIRRLAGKVKRIDRLVRLDDADRNGRPPIEPEDSPQGLWIMQRAEALAIKDSAPKPILLGRHLIELGLTPSVKFKDILNAAYEAQLDGAFFDVEHAVKYAKDNLL</sequence>
<keyword evidence="1 9" id="KW-0808">Transferase</keyword>
<name>A0ABU4WGW0_9BACT</name>
<dbReference type="Gene3D" id="3.30.460.10">
    <property type="entry name" value="Beta Polymerase, domain 2"/>
    <property type="match status" value="1"/>
</dbReference>
<evidence type="ECO:0000256" key="5">
    <source>
        <dbReference type="ARBA" id="ARBA00022741"/>
    </source>
</evidence>
<keyword evidence="4" id="KW-0479">Metal-binding</keyword>
<dbReference type="Gene3D" id="1.10.3090.10">
    <property type="entry name" value="cca-adding enzyme, domain 2"/>
    <property type="match status" value="1"/>
</dbReference>
<evidence type="ECO:0000256" key="3">
    <source>
        <dbReference type="ARBA" id="ARBA00022695"/>
    </source>
</evidence>
<evidence type="ECO:0000256" key="9">
    <source>
        <dbReference type="RuleBase" id="RU003953"/>
    </source>
</evidence>
<dbReference type="EMBL" id="JALBUT010000006">
    <property type="protein sequence ID" value="MDX8415786.1"/>
    <property type="molecule type" value="Genomic_DNA"/>
</dbReference>
<dbReference type="GO" id="GO:0016779">
    <property type="term" value="F:nucleotidyltransferase activity"/>
    <property type="evidence" value="ECO:0007669"/>
    <property type="project" value="UniProtKB-KW"/>
</dbReference>
<keyword evidence="7" id="KW-0460">Magnesium</keyword>
<dbReference type="SUPFAM" id="SSF81301">
    <property type="entry name" value="Nucleotidyltransferase"/>
    <property type="match status" value="1"/>
</dbReference>
<dbReference type="SUPFAM" id="SSF81891">
    <property type="entry name" value="Poly A polymerase C-terminal region-like"/>
    <property type="match status" value="1"/>
</dbReference>
<comment type="similarity">
    <text evidence="9">Belongs to the tRNA nucleotidyltransferase/poly(A) polymerase family.</text>
</comment>
<dbReference type="Pfam" id="PF01743">
    <property type="entry name" value="PolyA_pol"/>
    <property type="match status" value="1"/>
</dbReference>
<keyword evidence="5" id="KW-0547">Nucleotide-binding</keyword>
<feature type="domain" description="Poly A polymerase head" evidence="10">
    <location>
        <begin position="27"/>
        <end position="152"/>
    </location>
</feature>
<keyword evidence="3 11" id="KW-0548">Nucleotidyltransferase</keyword>
<dbReference type="InterPro" id="IPR002646">
    <property type="entry name" value="PolA_pol_head_dom"/>
</dbReference>
<dbReference type="PANTHER" id="PTHR47545:SF1">
    <property type="entry name" value="MULTIFUNCTIONAL CCA PROTEIN"/>
    <property type="match status" value="1"/>
</dbReference>
<dbReference type="InterPro" id="IPR003607">
    <property type="entry name" value="HD/PDEase_dom"/>
</dbReference>
<dbReference type="InterPro" id="IPR043519">
    <property type="entry name" value="NT_sf"/>
</dbReference>
<proteinExistence type="inferred from homology"/>
<keyword evidence="12" id="KW-1185">Reference proteome</keyword>
<keyword evidence="2" id="KW-0819">tRNA processing</keyword>
<dbReference type="CDD" id="cd05398">
    <property type="entry name" value="NT_ClassII-CCAase"/>
    <property type="match status" value="1"/>
</dbReference>
<evidence type="ECO:0000256" key="2">
    <source>
        <dbReference type="ARBA" id="ARBA00022694"/>
    </source>
</evidence>
<dbReference type="PANTHER" id="PTHR47545">
    <property type="entry name" value="MULTIFUNCTIONAL CCA PROTEIN"/>
    <property type="match status" value="1"/>
</dbReference>
<keyword evidence="6" id="KW-0067">ATP-binding</keyword>
<reference evidence="11 12" key="1">
    <citation type="submission" date="2022-03" db="EMBL/GenBank/DDBJ databases">
        <title>Novel taxa within the pig intestine.</title>
        <authorList>
            <person name="Wylensek D."/>
            <person name="Bishof K."/>
            <person name="Afrizal A."/>
            <person name="Clavel T."/>
        </authorList>
    </citation>
    <scope>NUCLEOTIDE SEQUENCE [LARGE SCALE GENOMIC DNA]</scope>
    <source>
        <strain evidence="11 12">CLA-KB-P66</strain>
    </source>
</reference>
<evidence type="ECO:0000313" key="11">
    <source>
        <dbReference type="EMBL" id="MDX8415786.1"/>
    </source>
</evidence>
<comment type="caution">
    <text evidence="11">The sequence shown here is derived from an EMBL/GenBank/DDBJ whole genome shotgun (WGS) entry which is preliminary data.</text>
</comment>
<evidence type="ECO:0000313" key="12">
    <source>
        <dbReference type="Proteomes" id="UP001275932"/>
    </source>
</evidence>
<keyword evidence="8 9" id="KW-0694">RNA-binding</keyword>
<evidence type="ECO:0000256" key="8">
    <source>
        <dbReference type="ARBA" id="ARBA00022884"/>
    </source>
</evidence>
<accession>A0ABU4WGW0</accession>
<dbReference type="CDD" id="cd00077">
    <property type="entry name" value="HDc"/>
    <property type="match status" value="1"/>
</dbReference>
<dbReference type="Proteomes" id="UP001275932">
    <property type="component" value="Unassembled WGS sequence"/>
</dbReference>
<evidence type="ECO:0000256" key="4">
    <source>
        <dbReference type="ARBA" id="ARBA00022723"/>
    </source>
</evidence>
<gene>
    <name evidence="11" type="ORF">MOX91_06320</name>
</gene>
<evidence type="ECO:0000259" key="10">
    <source>
        <dbReference type="Pfam" id="PF01743"/>
    </source>
</evidence>
<protein>
    <submittedName>
        <fullName evidence="11">Polynucleotide adenylyltransferase</fullName>
    </submittedName>
</protein>
<dbReference type="InterPro" id="IPR050124">
    <property type="entry name" value="tRNA_CCA-adding_enzyme"/>
</dbReference>
<evidence type="ECO:0000256" key="6">
    <source>
        <dbReference type="ARBA" id="ARBA00022840"/>
    </source>
</evidence>
<dbReference type="RefSeq" id="WP_370397236.1">
    <property type="nucleotide sequence ID" value="NZ_JALBUT010000006.1"/>
</dbReference>